<dbReference type="Proteomes" id="UP000885936">
    <property type="component" value="Unassembled WGS sequence"/>
</dbReference>
<gene>
    <name evidence="6" type="ORF">ENI32_01345</name>
</gene>
<dbReference type="InterPro" id="IPR003806">
    <property type="entry name" value="ATP-grasp_PylC-type"/>
</dbReference>
<evidence type="ECO:0000256" key="1">
    <source>
        <dbReference type="ARBA" id="ARBA00022598"/>
    </source>
</evidence>
<protein>
    <submittedName>
        <fullName evidence="6">ATP-grasp domain-containing protein</fullName>
    </submittedName>
</protein>
<name>A0A7J2S1J7_9EURY</name>
<evidence type="ECO:0000256" key="3">
    <source>
        <dbReference type="ARBA" id="ARBA00022840"/>
    </source>
</evidence>
<dbReference type="AlphaFoldDB" id="A0A7J2S1J7"/>
<dbReference type="EMBL" id="DRIE01000020">
    <property type="protein sequence ID" value="HEC56520.1"/>
    <property type="molecule type" value="Genomic_DNA"/>
</dbReference>
<dbReference type="GO" id="GO:0016874">
    <property type="term" value="F:ligase activity"/>
    <property type="evidence" value="ECO:0007669"/>
    <property type="project" value="UniProtKB-KW"/>
</dbReference>
<feature type="domain" description="ATP-grasp" evidence="5">
    <location>
        <begin position="93"/>
        <end position="283"/>
    </location>
</feature>
<dbReference type="PROSITE" id="PS50975">
    <property type="entry name" value="ATP_GRASP"/>
    <property type="match status" value="1"/>
</dbReference>
<comment type="caution">
    <text evidence="6">The sequence shown here is derived from an EMBL/GenBank/DDBJ whole genome shotgun (WGS) entry which is preliminary data.</text>
</comment>
<evidence type="ECO:0000313" key="6">
    <source>
        <dbReference type="EMBL" id="HEC56520.1"/>
    </source>
</evidence>
<keyword evidence="3 4" id="KW-0067">ATP-binding</keyword>
<proteinExistence type="predicted"/>
<dbReference type="InterPro" id="IPR016677">
    <property type="entry name" value="UCP016817_carboligase"/>
</dbReference>
<dbReference type="PANTHER" id="PTHR43055:SF1">
    <property type="entry name" value="FORMATE-DEPENDENT PHOSPHORIBOSYLGLYCINAMIDE FORMYLTRANSFERASE"/>
    <property type="match status" value="1"/>
</dbReference>
<sequence length="367" mass="39914">MEKILVVGYTTRPIVQSAVRAGFVPYAIDHFLDLDLLALAEAAAPLEEDLPDLGVGGFLERLDLEIDGIVIGSGCERIELEKDLNERIIGNSPDLMRKASDKCYIGRKITDMGFLYPEIYREGEIEFPAVIKPASGGGGLKNILVNDASELEALDLDLSEYLIQAYVDGIPASVSVISTEDGDTASFCVNEQLIGVKWLNAPSRFAYCGNIVPLETELDDEICMIAEEVVRELGLVGSNGVDFVITPDGPVVIEVNPRFQGSLEAIEAACGCNLFDYHMRACEGELPELKRPERFGVRAVVYAPRDMLIEEDLRRYGFSDAPSPPAEVAKGEPLASVVGSGKGRDGAVEAVKERLRGMVWCPNESDL</sequence>
<dbReference type="Gene3D" id="3.30.470.20">
    <property type="entry name" value="ATP-grasp fold, B domain"/>
    <property type="match status" value="1"/>
</dbReference>
<dbReference type="PIRSF" id="PIRSF016817">
    <property type="entry name" value="UCP016817_carboligase"/>
    <property type="match status" value="1"/>
</dbReference>
<dbReference type="SUPFAM" id="SSF56059">
    <property type="entry name" value="Glutathione synthetase ATP-binding domain-like"/>
    <property type="match status" value="1"/>
</dbReference>
<dbReference type="GO" id="GO:0046872">
    <property type="term" value="F:metal ion binding"/>
    <property type="evidence" value="ECO:0007669"/>
    <property type="project" value="InterPro"/>
</dbReference>
<dbReference type="PANTHER" id="PTHR43055">
    <property type="entry name" value="FORMATE-DEPENDENT PHOSPHORIBOSYLGLYCINAMIDE FORMYLTRANSFERASE"/>
    <property type="match status" value="1"/>
</dbReference>
<dbReference type="Pfam" id="PF02655">
    <property type="entry name" value="ATP-grasp_3"/>
    <property type="match status" value="1"/>
</dbReference>
<organism evidence="6">
    <name type="scientific">Candidatus Syntropharchaeum butanivorans</name>
    <dbReference type="NCBI Taxonomy" id="1839936"/>
    <lineage>
        <taxon>Archaea</taxon>
        <taxon>Methanobacteriati</taxon>
        <taxon>Methanobacteriota</taxon>
        <taxon>Stenosarchaea group</taxon>
        <taxon>Methanomicrobia</taxon>
        <taxon>Methanosarcinales</taxon>
        <taxon>ANME-2 cluster</taxon>
        <taxon>Candidatus Syntropharchaeum</taxon>
    </lineage>
</organism>
<keyword evidence="1" id="KW-0436">Ligase</keyword>
<accession>A0A7J2S1J7</accession>
<evidence type="ECO:0000256" key="4">
    <source>
        <dbReference type="PROSITE-ProRule" id="PRU00409"/>
    </source>
</evidence>
<evidence type="ECO:0000256" key="2">
    <source>
        <dbReference type="ARBA" id="ARBA00022741"/>
    </source>
</evidence>
<reference evidence="6" key="1">
    <citation type="journal article" date="2020" name="mSystems">
        <title>Genome- and Community-Level Interaction Insights into Carbon Utilization and Element Cycling Functions of Hydrothermarchaeota in Hydrothermal Sediment.</title>
        <authorList>
            <person name="Zhou Z."/>
            <person name="Liu Y."/>
            <person name="Xu W."/>
            <person name="Pan J."/>
            <person name="Luo Z.H."/>
            <person name="Li M."/>
        </authorList>
    </citation>
    <scope>NUCLEOTIDE SEQUENCE [LARGE SCALE GENOMIC DNA]</scope>
    <source>
        <strain evidence="6">HyVt-386</strain>
    </source>
</reference>
<dbReference type="InterPro" id="IPR011761">
    <property type="entry name" value="ATP-grasp"/>
</dbReference>
<dbReference type="GO" id="GO:0005829">
    <property type="term" value="C:cytosol"/>
    <property type="evidence" value="ECO:0007669"/>
    <property type="project" value="TreeGrafter"/>
</dbReference>
<dbReference type="GO" id="GO:0005524">
    <property type="term" value="F:ATP binding"/>
    <property type="evidence" value="ECO:0007669"/>
    <property type="project" value="UniProtKB-UniRule"/>
</dbReference>
<keyword evidence="2 4" id="KW-0547">Nucleotide-binding</keyword>
<evidence type="ECO:0000259" key="5">
    <source>
        <dbReference type="PROSITE" id="PS50975"/>
    </source>
</evidence>